<protein>
    <submittedName>
        <fullName evidence="5">LacI family transcriptional regulator</fullName>
    </submittedName>
</protein>
<evidence type="ECO:0000313" key="6">
    <source>
        <dbReference type="Proteomes" id="UP000295621"/>
    </source>
</evidence>
<dbReference type="SUPFAM" id="SSF53822">
    <property type="entry name" value="Periplasmic binding protein-like I"/>
    <property type="match status" value="1"/>
</dbReference>
<keyword evidence="2" id="KW-0238">DNA-binding</keyword>
<dbReference type="PROSITE" id="PS50932">
    <property type="entry name" value="HTH_LACI_2"/>
    <property type="match status" value="1"/>
</dbReference>
<dbReference type="PANTHER" id="PTHR30146">
    <property type="entry name" value="LACI-RELATED TRANSCRIPTIONAL REPRESSOR"/>
    <property type="match status" value="1"/>
</dbReference>
<evidence type="ECO:0000259" key="4">
    <source>
        <dbReference type="PROSITE" id="PS50932"/>
    </source>
</evidence>
<dbReference type="SUPFAM" id="SSF47413">
    <property type="entry name" value="lambda repressor-like DNA-binding domains"/>
    <property type="match status" value="1"/>
</dbReference>
<dbReference type="Proteomes" id="UP000295621">
    <property type="component" value="Unassembled WGS sequence"/>
</dbReference>
<evidence type="ECO:0000313" key="5">
    <source>
        <dbReference type="EMBL" id="TDC51210.1"/>
    </source>
</evidence>
<dbReference type="RefSeq" id="WP_131982875.1">
    <property type="nucleotide sequence ID" value="NZ_SMKL01000024.1"/>
</dbReference>
<dbReference type="AlphaFoldDB" id="A0A4R4RNF8"/>
<comment type="caution">
    <text evidence="5">The sequence shown here is derived from an EMBL/GenBank/DDBJ whole genome shotgun (WGS) entry which is preliminary data.</text>
</comment>
<dbReference type="CDD" id="cd01392">
    <property type="entry name" value="HTH_LacI"/>
    <property type="match status" value="1"/>
</dbReference>
<dbReference type="InterPro" id="IPR046335">
    <property type="entry name" value="LacI/GalR-like_sensor"/>
</dbReference>
<dbReference type="InterPro" id="IPR028082">
    <property type="entry name" value="Peripla_BP_I"/>
</dbReference>
<organism evidence="5 6">
    <name type="scientific">Jiangella ureilytica</name>
    <dbReference type="NCBI Taxonomy" id="2530374"/>
    <lineage>
        <taxon>Bacteria</taxon>
        <taxon>Bacillati</taxon>
        <taxon>Actinomycetota</taxon>
        <taxon>Actinomycetes</taxon>
        <taxon>Jiangellales</taxon>
        <taxon>Jiangellaceae</taxon>
        <taxon>Jiangella</taxon>
    </lineage>
</organism>
<gene>
    <name evidence="5" type="ORF">E1212_12545</name>
</gene>
<dbReference type="Pfam" id="PF13377">
    <property type="entry name" value="Peripla_BP_3"/>
    <property type="match status" value="1"/>
</dbReference>
<dbReference type="SMART" id="SM00354">
    <property type="entry name" value="HTH_LACI"/>
    <property type="match status" value="1"/>
</dbReference>
<dbReference type="InterPro" id="IPR000843">
    <property type="entry name" value="HTH_LacI"/>
</dbReference>
<sequence>MAGIVDVAAAAGVTVGTVSRVLNGDPAVRVRPETRERIHAAARAVNYTPNRAARALRRARLGTLALAVHDVSNPVYAAVIAGAQQAASRHGYVLMLADVPELARDAASFSRVVNSGIVDGLLLLPAGIEADRRVAAEAAGIVPTVIVNDSADALGSVTLDNEAAARMATEHLIGLGHRDIGLLELDGETERGFARTRGWEVAMRTAGLPVNVAWVRRGGHTAEAGRQAMGTVLDRADRPTAVMAASVLAAVGAVAAARDRGLDVPADLSVIGFHDVFFAQYLQPGLTVVELPLQALGHRSVELLLALLDHGEPEHVVITEPPPRIVVRGTTTRYRPPAR</sequence>
<evidence type="ECO:0000256" key="2">
    <source>
        <dbReference type="ARBA" id="ARBA00023125"/>
    </source>
</evidence>
<dbReference type="GO" id="GO:0000976">
    <property type="term" value="F:transcription cis-regulatory region binding"/>
    <property type="evidence" value="ECO:0007669"/>
    <property type="project" value="TreeGrafter"/>
</dbReference>
<evidence type="ECO:0000256" key="1">
    <source>
        <dbReference type="ARBA" id="ARBA00023015"/>
    </source>
</evidence>
<dbReference type="CDD" id="cd06267">
    <property type="entry name" value="PBP1_LacI_sugar_binding-like"/>
    <property type="match status" value="1"/>
</dbReference>
<dbReference type="PANTHER" id="PTHR30146:SF109">
    <property type="entry name" value="HTH-TYPE TRANSCRIPTIONAL REGULATOR GALS"/>
    <property type="match status" value="1"/>
</dbReference>
<feature type="domain" description="HTH lacI-type" evidence="4">
    <location>
        <begin position="2"/>
        <end position="58"/>
    </location>
</feature>
<reference evidence="5 6" key="1">
    <citation type="submission" date="2019-02" db="EMBL/GenBank/DDBJ databases">
        <title>Draft genome sequences of novel Actinobacteria.</title>
        <authorList>
            <person name="Sahin N."/>
            <person name="Ay H."/>
            <person name="Saygin H."/>
        </authorList>
    </citation>
    <scope>NUCLEOTIDE SEQUENCE [LARGE SCALE GENOMIC DNA]</scope>
    <source>
        <strain evidence="5 6">KC603</strain>
    </source>
</reference>
<keyword evidence="1" id="KW-0805">Transcription regulation</keyword>
<dbReference type="GO" id="GO:0003700">
    <property type="term" value="F:DNA-binding transcription factor activity"/>
    <property type="evidence" value="ECO:0007669"/>
    <property type="project" value="TreeGrafter"/>
</dbReference>
<keyword evidence="3" id="KW-0804">Transcription</keyword>
<dbReference type="OrthoDB" id="9785139at2"/>
<proteinExistence type="predicted"/>
<dbReference type="Gene3D" id="1.10.260.40">
    <property type="entry name" value="lambda repressor-like DNA-binding domains"/>
    <property type="match status" value="1"/>
</dbReference>
<accession>A0A4R4RNF8</accession>
<dbReference type="Gene3D" id="3.40.50.2300">
    <property type="match status" value="2"/>
</dbReference>
<dbReference type="EMBL" id="SMKL01000024">
    <property type="protein sequence ID" value="TDC51210.1"/>
    <property type="molecule type" value="Genomic_DNA"/>
</dbReference>
<name>A0A4R4RNF8_9ACTN</name>
<dbReference type="Pfam" id="PF00356">
    <property type="entry name" value="LacI"/>
    <property type="match status" value="1"/>
</dbReference>
<evidence type="ECO:0000256" key="3">
    <source>
        <dbReference type="ARBA" id="ARBA00023163"/>
    </source>
</evidence>
<dbReference type="PROSITE" id="PS00356">
    <property type="entry name" value="HTH_LACI_1"/>
    <property type="match status" value="1"/>
</dbReference>
<keyword evidence="6" id="KW-1185">Reference proteome</keyword>
<dbReference type="InterPro" id="IPR010982">
    <property type="entry name" value="Lambda_DNA-bd_dom_sf"/>
</dbReference>